<reference evidence="1 2" key="1">
    <citation type="submission" date="2016-01" db="EMBL/GenBank/DDBJ databases">
        <authorList>
            <person name="Manzoor S."/>
        </authorList>
    </citation>
    <scope>NUCLEOTIDE SEQUENCE [LARGE SCALE GENOMIC DNA]</scope>
    <source>
        <strain evidence="1">Methanoculleus sp MAB1</strain>
    </source>
</reference>
<sequence length="69" mass="7914">MSQSSVPPRCAERSRHLVDTYWSLLDALQCETEQYIAEYGGKPCRFGEGADWQDDLNPVTHYALHPYPL</sequence>
<name>A0A0X3BN82_9EURY</name>
<protein>
    <submittedName>
        <fullName evidence="1">Uncharacterized protein</fullName>
    </submittedName>
</protein>
<accession>A0A0X3BN82</accession>
<proteinExistence type="predicted"/>
<organism evidence="1 2">
    <name type="scientific">Methanoculleus bourgensis</name>
    <dbReference type="NCBI Taxonomy" id="83986"/>
    <lineage>
        <taxon>Archaea</taxon>
        <taxon>Methanobacteriati</taxon>
        <taxon>Methanobacteriota</taxon>
        <taxon>Stenosarchaea group</taxon>
        <taxon>Methanomicrobia</taxon>
        <taxon>Methanomicrobiales</taxon>
        <taxon>Methanomicrobiaceae</taxon>
        <taxon>Methanoculleus</taxon>
    </lineage>
</organism>
<dbReference type="EMBL" id="LT158599">
    <property type="protein sequence ID" value="CVK33528.1"/>
    <property type="molecule type" value="Genomic_DNA"/>
</dbReference>
<evidence type="ECO:0000313" key="1">
    <source>
        <dbReference type="EMBL" id="CVK33528.1"/>
    </source>
</evidence>
<evidence type="ECO:0000313" key="2">
    <source>
        <dbReference type="Proteomes" id="UP000069850"/>
    </source>
</evidence>
<dbReference type="KEGG" id="mema:MMAB1_2315"/>
<gene>
    <name evidence="1" type="ORF">MMAB1_2315</name>
</gene>
<dbReference type="Proteomes" id="UP000069850">
    <property type="component" value="Chromosome 1"/>
</dbReference>
<dbReference type="AlphaFoldDB" id="A0A0X3BN82"/>